<name>A0ABV0X6Y8_9TELE</name>
<accession>A0ABV0X6Y8</accession>
<evidence type="ECO:0000313" key="1">
    <source>
        <dbReference type="EMBL" id="MEQ2277652.1"/>
    </source>
</evidence>
<proteinExistence type="predicted"/>
<sequence length="102" mass="11269">MTFPLIKIKITSELTSSDEEESIRVIKLPNYPAAPKKLQSIHNTDILNNVYSEDKTMSVADSTRAKDTSTFRSVNQTSVNLLEAFTSSKGCQMSTPSSSPMH</sequence>
<dbReference type="EMBL" id="JAHRIM010092142">
    <property type="protein sequence ID" value="MEQ2277652.1"/>
    <property type="molecule type" value="Genomic_DNA"/>
</dbReference>
<evidence type="ECO:0000313" key="2">
    <source>
        <dbReference type="Proteomes" id="UP001444071"/>
    </source>
</evidence>
<organism evidence="1 2">
    <name type="scientific">Xenotaenia resolanae</name>
    <dbReference type="NCBI Taxonomy" id="208358"/>
    <lineage>
        <taxon>Eukaryota</taxon>
        <taxon>Metazoa</taxon>
        <taxon>Chordata</taxon>
        <taxon>Craniata</taxon>
        <taxon>Vertebrata</taxon>
        <taxon>Euteleostomi</taxon>
        <taxon>Actinopterygii</taxon>
        <taxon>Neopterygii</taxon>
        <taxon>Teleostei</taxon>
        <taxon>Neoteleostei</taxon>
        <taxon>Acanthomorphata</taxon>
        <taxon>Ovalentaria</taxon>
        <taxon>Atherinomorphae</taxon>
        <taxon>Cyprinodontiformes</taxon>
        <taxon>Goodeidae</taxon>
        <taxon>Xenotaenia</taxon>
    </lineage>
</organism>
<protein>
    <submittedName>
        <fullName evidence="1">Uncharacterized protein</fullName>
    </submittedName>
</protein>
<reference evidence="1 2" key="1">
    <citation type="submission" date="2021-06" db="EMBL/GenBank/DDBJ databases">
        <authorList>
            <person name="Palmer J.M."/>
        </authorList>
    </citation>
    <scope>NUCLEOTIDE SEQUENCE [LARGE SCALE GENOMIC DNA]</scope>
    <source>
        <strain evidence="1 2">XR_2019</strain>
        <tissue evidence="1">Muscle</tissue>
    </source>
</reference>
<gene>
    <name evidence="1" type="ORF">XENORESO_005793</name>
</gene>
<dbReference type="Proteomes" id="UP001444071">
    <property type="component" value="Unassembled WGS sequence"/>
</dbReference>
<comment type="caution">
    <text evidence="1">The sequence shown here is derived from an EMBL/GenBank/DDBJ whole genome shotgun (WGS) entry which is preliminary data.</text>
</comment>
<keyword evidence="2" id="KW-1185">Reference proteome</keyword>